<comment type="function">
    <text evidence="1">Mediates coordination of peptidoglycan synthesis and outer membrane constriction during cell division.</text>
</comment>
<feature type="chain" id="PRO_5044939204" description="Cell division coordinator CpoB" evidence="1">
    <location>
        <begin position="21"/>
        <end position="296"/>
    </location>
</feature>
<feature type="signal peptide" evidence="1">
    <location>
        <begin position="1"/>
        <end position="20"/>
    </location>
</feature>
<feature type="compositionally biased region" description="Basic and acidic residues" evidence="2">
    <location>
        <begin position="282"/>
        <end position="296"/>
    </location>
</feature>
<dbReference type="RefSeq" id="WP_330195946.1">
    <property type="nucleotide sequence ID" value="NZ_JAZDRO010000002.1"/>
</dbReference>
<dbReference type="InterPro" id="IPR019734">
    <property type="entry name" value="TPR_rpt"/>
</dbReference>
<evidence type="ECO:0000256" key="1">
    <source>
        <dbReference type="HAMAP-Rule" id="MF_02066"/>
    </source>
</evidence>
<accession>A0ABU7LXZ2</accession>
<keyword evidence="1" id="KW-0574">Periplasm</keyword>
<protein>
    <recommendedName>
        <fullName evidence="1">Cell division coordinator CpoB</fullName>
    </recommendedName>
</protein>
<dbReference type="InterPro" id="IPR014162">
    <property type="entry name" value="CpoB_C"/>
</dbReference>
<keyword evidence="4" id="KW-1185">Reference proteome</keyword>
<organism evidence="3 4">
    <name type="scientific">Hyphobacterium marinum</name>
    <dbReference type="NCBI Taxonomy" id="3116574"/>
    <lineage>
        <taxon>Bacteria</taxon>
        <taxon>Pseudomonadati</taxon>
        <taxon>Pseudomonadota</taxon>
        <taxon>Alphaproteobacteria</taxon>
        <taxon>Maricaulales</taxon>
        <taxon>Maricaulaceae</taxon>
        <taxon>Hyphobacterium</taxon>
    </lineage>
</organism>
<feature type="region of interest" description="Disordered" evidence="2">
    <location>
        <begin position="276"/>
        <end position="296"/>
    </location>
</feature>
<dbReference type="NCBIfam" id="TIGR02795">
    <property type="entry name" value="tol_pal_ybgF"/>
    <property type="match status" value="1"/>
</dbReference>
<dbReference type="EMBL" id="JAZDRO010000002">
    <property type="protein sequence ID" value="MEE2566405.1"/>
    <property type="molecule type" value="Genomic_DNA"/>
</dbReference>
<keyword evidence="1" id="KW-0131">Cell cycle</keyword>
<dbReference type="Gene3D" id="1.25.40.10">
    <property type="entry name" value="Tetratricopeptide repeat domain"/>
    <property type="match status" value="1"/>
</dbReference>
<dbReference type="HAMAP" id="MF_02066">
    <property type="entry name" value="CpoB"/>
    <property type="match status" value="1"/>
</dbReference>
<name>A0ABU7LXZ2_9PROT</name>
<dbReference type="Pfam" id="PF13174">
    <property type="entry name" value="TPR_6"/>
    <property type="match status" value="1"/>
</dbReference>
<proteinExistence type="inferred from homology"/>
<reference evidence="3 4" key="1">
    <citation type="submission" date="2024-01" db="EMBL/GenBank/DDBJ databases">
        <title>Hyphobacterium bacterium isolated from marine sediment.</title>
        <authorList>
            <person name="Zhao S."/>
        </authorList>
    </citation>
    <scope>NUCLEOTIDE SEQUENCE [LARGE SCALE GENOMIC DNA]</scope>
    <source>
        <strain evidence="3 4">Y60-23</strain>
    </source>
</reference>
<evidence type="ECO:0000313" key="4">
    <source>
        <dbReference type="Proteomes" id="UP001310692"/>
    </source>
</evidence>
<dbReference type="InterPro" id="IPR034706">
    <property type="entry name" value="CpoB"/>
</dbReference>
<dbReference type="InterPro" id="IPR011990">
    <property type="entry name" value="TPR-like_helical_dom_sf"/>
</dbReference>
<gene>
    <name evidence="3" type="primary">ybgF</name>
    <name evidence="1" type="synonym">cpoB</name>
    <name evidence="3" type="ORF">V0U35_06895</name>
</gene>
<evidence type="ECO:0000256" key="2">
    <source>
        <dbReference type="SAM" id="MobiDB-lite"/>
    </source>
</evidence>
<evidence type="ECO:0000313" key="3">
    <source>
        <dbReference type="EMBL" id="MEE2566405.1"/>
    </source>
</evidence>
<comment type="subcellular location">
    <subcellularLocation>
        <location evidence="1">Periplasm</location>
    </subcellularLocation>
</comment>
<keyword evidence="1" id="KW-0132">Cell division</keyword>
<feature type="region of interest" description="Disordered" evidence="2">
    <location>
        <begin position="91"/>
        <end position="148"/>
    </location>
</feature>
<comment type="similarity">
    <text evidence="1">Belongs to the CpoB family.</text>
</comment>
<dbReference type="SUPFAM" id="SSF48452">
    <property type="entry name" value="TPR-like"/>
    <property type="match status" value="1"/>
</dbReference>
<keyword evidence="1" id="KW-0732">Signal</keyword>
<sequence length="296" mass="31510" precursor="true">MTRTLLLLSAILLIATPADAQSRREMAQRLDAAEARIAEMESRFMAGDPVADRLLTRVDALERELGELTGEVERLNFENRQLRQSLEELTRQVARRTPQPGTSDGASLSARDADSAMTGRTGRGDGPADLTGGYATSDPDDPYGDAREAATRPLGATRAAAGADVAPAISSDQVFGRARARLAEGDYAGAQEGFLNFVEAYPDDSLTGEAQYWLGETYFVDGAYADAADAYIASLRAAPQGAKAPDAMVRLASSLGALGRTDDACETLARFGRQFPNAGPEARSRASRESLRAGCR</sequence>
<comment type="caution">
    <text evidence="3">The sequence shown here is derived from an EMBL/GenBank/DDBJ whole genome shotgun (WGS) entry which is preliminary data.</text>
</comment>
<dbReference type="Proteomes" id="UP001310692">
    <property type="component" value="Unassembled WGS sequence"/>
</dbReference>
<dbReference type="Gene3D" id="1.20.5.110">
    <property type="match status" value="1"/>
</dbReference>